<dbReference type="PANTHER" id="PTHR21237:SF23">
    <property type="entry name" value="GRPE PROTEIN HOMOLOG, MITOCHONDRIAL"/>
    <property type="match status" value="1"/>
</dbReference>
<evidence type="ECO:0000256" key="2">
    <source>
        <dbReference type="ARBA" id="ARBA00023016"/>
    </source>
</evidence>
<gene>
    <name evidence="4" type="primary">grpE</name>
    <name evidence="9" type="ORF">SAMN04515666_103512</name>
</gene>
<feature type="region of interest" description="Disordered" evidence="8">
    <location>
        <begin position="1"/>
        <end position="35"/>
    </location>
</feature>
<organism evidence="9 10">
    <name type="scientific">Bosea lupini</name>
    <dbReference type="NCBI Taxonomy" id="1036779"/>
    <lineage>
        <taxon>Bacteria</taxon>
        <taxon>Pseudomonadati</taxon>
        <taxon>Pseudomonadota</taxon>
        <taxon>Alphaproteobacteria</taxon>
        <taxon>Hyphomicrobiales</taxon>
        <taxon>Boseaceae</taxon>
        <taxon>Bosea</taxon>
    </lineage>
</organism>
<dbReference type="GO" id="GO:0006457">
    <property type="term" value="P:protein folding"/>
    <property type="evidence" value="ECO:0007669"/>
    <property type="project" value="InterPro"/>
</dbReference>
<evidence type="ECO:0000256" key="8">
    <source>
        <dbReference type="SAM" id="MobiDB-lite"/>
    </source>
</evidence>
<keyword evidence="4" id="KW-0963">Cytoplasm</keyword>
<dbReference type="GO" id="GO:0000774">
    <property type="term" value="F:adenyl-nucleotide exchange factor activity"/>
    <property type="evidence" value="ECO:0007669"/>
    <property type="project" value="InterPro"/>
</dbReference>
<dbReference type="GO" id="GO:0051082">
    <property type="term" value="F:unfolded protein binding"/>
    <property type="evidence" value="ECO:0007669"/>
    <property type="project" value="TreeGrafter"/>
</dbReference>
<dbReference type="GO" id="GO:0005737">
    <property type="term" value="C:cytoplasm"/>
    <property type="evidence" value="ECO:0007669"/>
    <property type="project" value="UniProtKB-SubCell"/>
</dbReference>
<evidence type="ECO:0000256" key="5">
    <source>
        <dbReference type="RuleBase" id="RU000639"/>
    </source>
</evidence>
<dbReference type="Pfam" id="PF01025">
    <property type="entry name" value="GrpE"/>
    <property type="match status" value="1"/>
</dbReference>
<dbReference type="PRINTS" id="PR00773">
    <property type="entry name" value="GRPEPROTEIN"/>
</dbReference>
<evidence type="ECO:0000313" key="9">
    <source>
        <dbReference type="EMBL" id="SEL35919.1"/>
    </source>
</evidence>
<evidence type="ECO:0000256" key="3">
    <source>
        <dbReference type="ARBA" id="ARBA00023186"/>
    </source>
</evidence>
<evidence type="ECO:0000256" key="1">
    <source>
        <dbReference type="ARBA" id="ARBA00009054"/>
    </source>
</evidence>
<dbReference type="FunFam" id="2.30.22.10:FF:000002">
    <property type="entry name" value="GrpE protein homolog"/>
    <property type="match status" value="1"/>
</dbReference>
<dbReference type="CDD" id="cd00446">
    <property type="entry name" value="GrpE"/>
    <property type="match status" value="1"/>
</dbReference>
<evidence type="ECO:0000313" key="10">
    <source>
        <dbReference type="Proteomes" id="UP000199664"/>
    </source>
</evidence>
<comment type="function">
    <text evidence="4 5">Participates actively in the response to hyperosmotic and heat shock by preventing the aggregation of stress-denatured proteins, in association with DnaK and GrpE. It is the nucleotide exchange factor for DnaK and may function as a thermosensor. Unfolded proteins bind initially to DnaJ; upon interaction with the DnaJ-bound protein, DnaK hydrolyzes its bound ATP, resulting in the formation of a stable complex. GrpE releases ADP from DnaK; ATP binding to DnaK triggers the release of the substrate protein, thus completing the reaction cycle. Several rounds of ATP-dependent interactions between DnaJ, DnaK and GrpE are required for fully efficient folding.</text>
</comment>
<dbReference type="AlphaFoldDB" id="A0A1H7PJZ0"/>
<protein>
    <recommendedName>
        <fullName evidence="4 5">Protein GrpE</fullName>
    </recommendedName>
    <alternativeName>
        <fullName evidence="4">HSP-70 cofactor</fullName>
    </alternativeName>
</protein>
<keyword evidence="3 4" id="KW-0143">Chaperone</keyword>
<comment type="subcellular location">
    <subcellularLocation>
        <location evidence="4">Cytoplasm</location>
    </subcellularLocation>
</comment>
<dbReference type="SUPFAM" id="SSF51064">
    <property type="entry name" value="Head domain of nucleotide exchange factor GrpE"/>
    <property type="match status" value="1"/>
</dbReference>
<dbReference type="GO" id="GO:0051087">
    <property type="term" value="F:protein-folding chaperone binding"/>
    <property type="evidence" value="ECO:0007669"/>
    <property type="project" value="InterPro"/>
</dbReference>
<name>A0A1H7PJZ0_9HYPH</name>
<dbReference type="InterPro" id="IPR009012">
    <property type="entry name" value="GrpE_head"/>
</dbReference>
<dbReference type="SUPFAM" id="SSF58014">
    <property type="entry name" value="Coiled-coil domain of nucleotide exchange factor GrpE"/>
    <property type="match status" value="1"/>
</dbReference>
<dbReference type="HAMAP" id="MF_01151">
    <property type="entry name" value="GrpE"/>
    <property type="match status" value="1"/>
</dbReference>
<sequence>MVSAMVEASHGQKTTEPMPQSPDTPSAQSAAPASQAALEFELADAKTKLLRALAEQQNIRQQMQRQREEAVKFAASQLVGDLLDTLDNLRRAIESVPTGDSAHASIGPLLKGVETTESNLLATLARHGMRRIDPLGAAFDPHIHHAIFQRPDETAADGTVVEILQPGYTLHDRVLRPAMVGVAVREPHDGGPAAG</sequence>
<comment type="similarity">
    <text evidence="1 4 6">Belongs to the GrpE family.</text>
</comment>
<evidence type="ECO:0000256" key="7">
    <source>
        <dbReference type="SAM" id="Coils"/>
    </source>
</evidence>
<dbReference type="PROSITE" id="PS01071">
    <property type="entry name" value="GRPE"/>
    <property type="match status" value="1"/>
</dbReference>
<dbReference type="InterPro" id="IPR000740">
    <property type="entry name" value="GrpE"/>
</dbReference>
<dbReference type="PANTHER" id="PTHR21237">
    <property type="entry name" value="GRPE PROTEIN"/>
    <property type="match status" value="1"/>
</dbReference>
<feature type="compositionally biased region" description="Low complexity" evidence="8">
    <location>
        <begin position="21"/>
        <end position="35"/>
    </location>
</feature>
<dbReference type="Proteomes" id="UP000199664">
    <property type="component" value="Unassembled WGS sequence"/>
</dbReference>
<dbReference type="Gene3D" id="2.30.22.10">
    <property type="entry name" value="Head domain of nucleotide exchange factor GrpE"/>
    <property type="match status" value="1"/>
</dbReference>
<proteinExistence type="inferred from homology"/>
<dbReference type="Gene3D" id="3.90.20.20">
    <property type="match status" value="1"/>
</dbReference>
<dbReference type="STRING" id="1036779.SAMN04515666_103512"/>
<dbReference type="GO" id="GO:0042803">
    <property type="term" value="F:protein homodimerization activity"/>
    <property type="evidence" value="ECO:0007669"/>
    <property type="project" value="InterPro"/>
</dbReference>
<evidence type="ECO:0000256" key="4">
    <source>
        <dbReference type="HAMAP-Rule" id="MF_01151"/>
    </source>
</evidence>
<reference evidence="10" key="1">
    <citation type="submission" date="2016-10" db="EMBL/GenBank/DDBJ databases">
        <authorList>
            <person name="Varghese N."/>
            <person name="Submissions S."/>
        </authorList>
    </citation>
    <scope>NUCLEOTIDE SEQUENCE [LARGE SCALE GENOMIC DNA]</scope>
    <source>
        <strain evidence="10">LMG 26383,CCUG 61248,R- 45681</strain>
    </source>
</reference>
<dbReference type="EMBL" id="FOAN01000003">
    <property type="protein sequence ID" value="SEL35919.1"/>
    <property type="molecule type" value="Genomic_DNA"/>
</dbReference>
<dbReference type="InterPro" id="IPR013805">
    <property type="entry name" value="GrpE_CC"/>
</dbReference>
<accession>A0A1H7PJZ0</accession>
<comment type="subunit">
    <text evidence="4">Homodimer.</text>
</comment>
<keyword evidence="2 4" id="KW-0346">Stress response</keyword>
<feature type="coiled-coil region" evidence="7">
    <location>
        <begin position="42"/>
        <end position="69"/>
    </location>
</feature>
<keyword evidence="7" id="KW-0175">Coiled coil</keyword>
<evidence type="ECO:0000256" key="6">
    <source>
        <dbReference type="RuleBase" id="RU004478"/>
    </source>
</evidence>
<keyword evidence="10" id="KW-1185">Reference proteome</keyword>
<dbReference type="RefSeq" id="WP_244543812.1">
    <property type="nucleotide sequence ID" value="NZ_FOAN01000003.1"/>
</dbReference>